<dbReference type="UniPathway" id="UPA00275">
    <property type="reaction ID" value="UER00401"/>
</dbReference>
<evidence type="ECO:0000256" key="2">
    <source>
        <dbReference type="ARBA" id="ARBA00004882"/>
    </source>
</evidence>
<dbReference type="InterPro" id="IPR016193">
    <property type="entry name" value="Cytidine_deaminase-like"/>
</dbReference>
<comment type="cofactor">
    <cofactor evidence="14 17">
        <name>Zn(2+)</name>
        <dbReference type="ChEBI" id="CHEBI:29105"/>
    </cofactor>
    <text evidence="14 17">Binds 1 zinc ion.</text>
</comment>
<feature type="domain" description="CMP/dCMP-type deaminase" evidence="18">
    <location>
        <begin position="3"/>
        <end position="131"/>
    </location>
</feature>
<feature type="binding site" evidence="16">
    <location>
        <position position="213"/>
    </location>
    <ligand>
        <name>NADP(+)</name>
        <dbReference type="ChEBI" id="CHEBI:58349"/>
    </ligand>
</feature>
<dbReference type="PANTHER" id="PTHR38011:SF7">
    <property type="entry name" value="2,5-DIAMINO-6-RIBOSYLAMINO-4(3H)-PYRIMIDINONE 5'-PHOSPHATE REDUCTASE"/>
    <property type="match status" value="1"/>
</dbReference>
<feature type="binding site" evidence="16">
    <location>
        <position position="221"/>
    </location>
    <ligand>
        <name>NADP(+)</name>
        <dbReference type="ChEBI" id="CHEBI:58349"/>
    </ligand>
</feature>
<evidence type="ECO:0000256" key="13">
    <source>
        <dbReference type="ARBA" id="ARBA00049886"/>
    </source>
</evidence>
<accession>A0A388TIB3</accession>
<dbReference type="PROSITE" id="PS00903">
    <property type="entry name" value="CYT_DCMP_DEAMINASES_1"/>
    <property type="match status" value="1"/>
</dbReference>
<dbReference type="GO" id="GO:0008835">
    <property type="term" value="F:diaminohydroxyphosphoribosylaminopyrimidine deaminase activity"/>
    <property type="evidence" value="ECO:0007669"/>
    <property type="project" value="UniProtKB-EC"/>
</dbReference>
<evidence type="ECO:0000259" key="18">
    <source>
        <dbReference type="PROSITE" id="PS51747"/>
    </source>
</evidence>
<feature type="binding site" evidence="16">
    <location>
        <position position="163"/>
    </location>
    <ligand>
        <name>NADP(+)</name>
        <dbReference type="ChEBI" id="CHEBI:58349"/>
    </ligand>
</feature>
<dbReference type="InterPro" id="IPR002734">
    <property type="entry name" value="RibDG_C"/>
</dbReference>
<keyword evidence="7 14" id="KW-0479">Metal-binding</keyword>
<dbReference type="InterPro" id="IPR002125">
    <property type="entry name" value="CMP_dCMP_dom"/>
</dbReference>
<comment type="caution">
    <text evidence="19">The sequence shown here is derived from an EMBL/GenBank/DDBJ whole genome shotgun (WGS) entry which is preliminary data.</text>
</comment>
<comment type="catalytic activity">
    <reaction evidence="13 14">
        <text>2,5-diamino-6-hydroxy-4-(5-phosphoribosylamino)-pyrimidine + H2O + H(+) = 5-amino-6-(5-phospho-D-ribosylamino)uracil + NH4(+)</text>
        <dbReference type="Rhea" id="RHEA:21868"/>
        <dbReference type="ChEBI" id="CHEBI:15377"/>
        <dbReference type="ChEBI" id="CHEBI:15378"/>
        <dbReference type="ChEBI" id="CHEBI:28938"/>
        <dbReference type="ChEBI" id="CHEBI:58453"/>
        <dbReference type="ChEBI" id="CHEBI:58614"/>
        <dbReference type="EC" id="3.5.4.26"/>
    </reaction>
</comment>
<evidence type="ECO:0000256" key="8">
    <source>
        <dbReference type="ARBA" id="ARBA00022833"/>
    </source>
</evidence>
<keyword evidence="14" id="KW-0378">Hydrolase</keyword>
<dbReference type="InterPro" id="IPR004794">
    <property type="entry name" value="Eubact_RibD"/>
</dbReference>
<dbReference type="EC" id="3.5.4.26" evidence="14"/>
<evidence type="ECO:0000256" key="16">
    <source>
        <dbReference type="PIRSR" id="PIRSR006769-2"/>
    </source>
</evidence>
<reference evidence="19 20" key="1">
    <citation type="journal article" date="2019" name="ISME J.">
        <title>Genome analyses of uncultured TG2/ZB3 bacteria in 'Margulisbacteria' specifically attached to ectosymbiotic spirochetes of protists in the termite gut.</title>
        <authorList>
            <person name="Utami Y.D."/>
            <person name="Kuwahara H."/>
            <person name="Igai K."/>
            <person name="Murakami T."/>
            <person name="Sugaya K."/>
            <person name="Morikawa T."/>
            <person name="Nagura Y."/>
            <person name="Yuki M."/>
            <person name="Deevong P."/>
            <person name="Inoue T."/>
            <person name="Kihara K."/>
            <person name="Lo N."/>
            <person name="Yamada A."/>
            <person name="Ohkuma M."/>
            <person name="Hongoh Y."/>
        </authorList>
    </citation>
    <scope>NUCLEOTIDE SEQUENCE [LARGE SCALE GENOMIC DNA]</scope>
    <source>
        <strain evidence="19">NkOx7-02</strain>
    </source>
</reference>
<dbReference type="PANTHER" id="PTHR38011">
    <property type="entry name" value="DIHYDROFOLATE REDUCTASE FAMILY PROTEIN (AFU_ORTHOLOGUE AFUA_8G06820)"/>
    <property type="match status" value="1"/>
</dbReference>
<evidence type="ECO:0000256" key="17">
    <source>
        <dbReference type="PIRSR" id="PIRSR006769-3"/>
    </source>
</evidence>
<dbReference type="GO" id="GO:0009231">
    <property type="term" value="P:riboflavin biosynthetic process"/>
    <property type="evidence" value="ECO:0007669"/>
    <property type="project" value="UniProtKB-UniPathway"/>
</dbReference>
<dbReference type="GO" id="GO:0008703">
    <property type="term" value="F:5-amino-6-(5-phosphoribosylamino)uracil reductase activity"/>
    <property type="evidence" value="ECO:0007669"/>
    <property type="project" value="UniProtKB-EC"/>
</dbReference>
<keyword evidence="8 14" id="KW-0862">Zinc</keyword>
<dbReference type="InterPro" id="IPR050765">
    <property type="entry name" value="Riboflavin_Biosynth_HTPR"/>
</dbReference>
<evidence type="ECO:0000256" key="9">
    <source>
        <dbReference type="ARBA" id="ARBA00022857"/>
    </source>
</evidence>
<feature type="binding site" evidence="16">
    <location>
        <position position="187"/>
    </location>
    <ligand>
        <name>NADP(+)</name>
        <dbReference type="ChEBI" id="CHEBI:58349"/>
    </ligand>
</feature>
<keyword evidence="10 14" id="KW-0560">Oxidoreductase</keyword>
<comment type="similarity">
    <text evidence="5 14">In the C-terminal section; belongs to the HTP reductase family.</text>
</comment>
<evidence type="ECO:0000256" key="1">
    <source>
        <dbReference type="ARBA" id="ARBA00002151"/>
    </source>
</evidence>
<feature type="binding site" evidence="16">
    <location>
        <begin position="284"/>
        <end position="290"/>
    </location>
    <ligand>
        <name>NADP(+)</name>
        <dbReference type="ChEBI" id="CHEBI:58349"/>
    </ligand>
</feature>
<dbReference type="SUPFAM" id="SSF53927">
    <property type="entry name" value="Cytidine deaminase-like"/>
    <property type="match status" value="1"/>
</dbReference>
<feature type="binding site" evidence="17">
    <location>
        <position position="52"/>
    </location>
    <ligand>
        <name>Zn(2+)</name>
        <dbReference type="ChEBI" id="CHEBI:29105"/>
        <note>catalytic</note>
    </ligand>
</feature>
<evidence type="ECO:0000256" key="12">
    <source>
        <dbReference type="ARBA" id="ARBA00049861"/>
    </source>
</evidence>
<feature type="binding site" evidence="17">
    <location>
        <position position="92"/>
    </location>
    <ligand>
        <name>Zn(2+)</name>
        <dbReference type="ChEBI" id="CHEBI:29105"/>
        <note>catalytic</note>
    </ligand>
</feature>
<dbReference type="Pfam" id="PF00383">
    <property type="entry name" value="dCMP_cyt_deam_1"/>
    <property type="match status" value="1"/>
</dbReference>
<sequence>MLELNEYFMRRTFTLAERGHGFVSPNPLVGAVIVRDGKILAEGWHEKYGGYHAERNAILKLAGKKPVKNCARGATIYVNLEPCAHYGQTPPCTDIISVAGIKQVVFAVRDPNPQVRKLNPRRVLRRAGIEVAYPVLAAEARELNKVFFKNQTQGLPYVTLKSAATLDGKIGLRQDPSPVATRRRDEWLTGPEARAEAQKMRLAHDAVLVGKNTVRLDNPRLNIRLPGIRRANYKIVLGARGQFPPSTKLLKDPKAIFTAERDLKKLLAGLYQEHKICSVLVEGGAAVNTSFLQSGLVDEWQLFLAPKILGGDALSIFNSLGIAKLADFYSASLRSVRQVGADVLLNIRFQPNA</sequence>
<evidence type="ECO:0000256" key="11">
    <source>
        <dbReference type="ARBA" id="ARBA00023268"/>
    </source>
</evidence>
<evidence type="ECO:0000256" key="4">
    <source>
        <dbReference type="ARBA" id="ARBA00005259"/>
    </source>
</evidence>
<keyword evidence="6 14" id="KW-0686">Riboflavin biosynthesis</keyword>
<name>A0A388TIB3_9BACT</name>
<dbReference type="NCBIfam" id="TIGR00326">
    <property type="entry name" value="eubact_ribD"/>
    <property type="match status" value="1"/>
</dbReference>
<organism evidence="19 20">
    <name type="scientific">Candidatus Termititenax persephonae</name>
    <dbReference type="NCBI Taxonomy" id="2218525"/>
    <lineage>
        <taxon>Bacteria</taxon>
        <taxon>Bacillati</taxon>
        <taxon>Candidatus Margulisiibacteriota</taxon>
        <taxon>Candidatus Termititenacia</taxon>
        <taxon>Candidatus Termititenacales</taxon>
        <taxon>Candidatus Termititenacaceae</taxon>
        <taxon>Candidatus Termititenax</taxon>
    </lineage>
</organism>
<comment type="catalytic activity">
    <reaction evidence="12 14">
        <text>5-amino-6-(5-phospho-D-ribitylamino)uracil + NADP(+) = 5-amino-6-(5-phospho-D-ribosylamino)uracil + NADPH + H(+)</text>
        <dbReference type="Rhea" id="RHEA:17845"/>
        <dbReference type="ChEBI" id="CHEBI:15378"/>
        <dbReference type="ChEBI" id="CHEBI:57783"/>
        <dbReference type="ChEBI" id="CHEBI:58349"/>
        <dbReference type="ChEBI" id="CHEBI:58421"/>
        <dbReference type="ChEBI" id="CHEBI:58453"/>
        <dbReference type="EC" id="1.1.1.193"/>
    </reaction>
</comment>
<evidence type="ECO:0000313" key="20">
    <source>
        <dbReference type="Proteomes" id="UP000275925"/>
    </source>
</evidence>
<evidence type="ECO:0000256" key="7">
    <source>
        <dbReference type="ARBA" id="ARBA00022723"/>
    </source>
</evidence>
<dbReference type="PROSITE" id="PS51747">
    <property type="entry name" value="CYT_DCMP_DEAMINASES_2"/>
    <property type="match status" value="1"/>
</dbReference>
<keyword evidence="20" id="KW-1185">Reference proteome</keyword>
<evidence type="ECO:0000256" key="10">
    <source>
        <dbReference type="ARBA" id="ARBA00023002"/>
    </source>
</evidence>
<keyword evidence="9 14" id="KW-0521">NADP</keyword>
<evidence type="ECO:0000256" key="15">
    <source>
        <dbReference type="PIRSR" id="PIRSR006769-1"/>
    </source>
</evidence>
<dbReference type="EMBL" id="BGZO01000030">
    <property type="protein sequence ID" value="GBR76504.1"/>
    <property type="molecule type" value="Genomic_DNA"/>
</dbReference>
<gene>
    <name evidence="19" type="primary">ribD2</name>
    <name evidence="19" type="ORF">NO2_1041</name>
</gene>
<evidence type="ECO:0000256" key="3">
    <source>
        <dbReference type="ARBA" id="ARBA00004910"/>
    </source>
</evidence>
<feature type="binding site" evidence="16">
    <location>
        <position position="224"/>
    </location>
    <ligand>
        <name>substrate</name>
    </ligand>
</feature>
<dbReference type="Proteomes" id="UP000275925">
    <property type="component" value="Unassembled WGS sequence"/>
</dbReference>
<dbReference type="Pfam" id="PF01872">
    <property type="entry name" value="RibD_C"/>
    <property type="match status" value="1"/>
</dbReference>
<dbReference type="CDD" id="cd01284">
    <property type="entry name" value="Riboflavin_deaminase-reductase"/>
    <property type="match status" value="1"/>
</dbReference>
<comment type="pathway">
    <text evidence="2 14">Cofactor biosynthesis; riboflavin biosynthesis; 5-amino-6-(D-ribitylamino)uracil from GTP: step 2/4.</text>
</comment>
<dbReference type="Gene3D" id="3.40.140.10">
    <property type="entry name" value="Cytidine Deaminase, domain 2"/>
    <property type="match status" value="1"/>
</dbReference>
<protein>
    <recommendedName>
        <fullName evidence="14">Riboflavin biosynthesis protein RibD</fullName>
    </recommendedName>
    <domain>
        <recommendedName>
            <fullName evidence="14">Diaminohydroxyphosphoribosylaminopyrimidine deaminase</fullName>
            <shortName evidence="14">DRAP deaminase</shortName>
            <ecNumber evidence="14">3.5.4.26</ecNumber>
        </recommendedName>
        <alternativeName>
            <fullName evidence="14">Riboflavin-specific deaminase</fullName>
        </alternativeName>
    </domain>
    <domain>
        <recommendedName>
            <fullName evidence="14">5-amino-6-(5-phosphoribosylamino)uracil reductase</fullName>
            <ecNumber evidence="14">1.1.1.193</ecNumber>
        </recommendedName>
        <alternativeName>
            <fullName evidence="14">HTP reductase</fullName>
        </alternativeName>
    </domain>
</protein>
<dbReference type="InterPro" id="IPR024072">
    <property type="entry name" value="DHFR-like_dom_sf"/>
</dbReference>
<comment type="similarity">
    <text evidence="4 14">In the N-terminal section; belongs to the cytidine and deoxycytidylate deaminase family.</text>
</comment>
<evidence type="ECO:0000256" key="14">
    <source>
        <dbReference type="PIRNR" id="PIRNR006769"/>
    </source>
</evidence>
<feature type="binding site" evidence="16">
    <location>
        <position position="201"/>
    </location>
    <ligand>
        <name>substrate</name>
    </ligand>
</feature>
<comment type="pathway">
    <text evidence="3 14">Cofactor biosynthesis; riboflavin biosynthesis; 5-amino-6-(D-ribitylamino)uracil from GTP: step 3/4.</text>
</comment>
<dbReference type="GO" id="GO:0008270">
    <property type="term" value="F:zinc ion binding"/>
    <property type="evidence" value="ECO:0007669"/>
    <property type="project" value="InterPro"/>
</dbReference>
<dbReference type="PIRSF" id="PIRSF006769">
    <property type="entry name" value="RibD"/>
    <property type="match status" value="1"/>
</dbReference>
<evidence type="ECO:0000313" key="19">
    <source>
        <dbReference type="EMBL" id="GBR76504.1"/>
    </source>
</evidence>
<dbReference type="AlphaFoldDB" id="A0A388TIB3"/>
<keyword evidence="11" id="KW-0511">Multifunctional enzyme</keyword>
<feature type="binding site" evidence="16">
    <location>
        <position position="282"/>
    </location>
    <ligand>
        <name>substrate</name>
    </ligand>
</feature>
<dbReference type="EC" id="1.1.1.193" evidence="14"/>
<dbReference type="SUPFAM" id="SSF53597">
    <property type="entry name" value="Dihydrofolate reductase-like"/>
    <property type="match status" value="1"/>
</dbReference>
<evidence type="ECO:0000256" key="6">
    <source>
        <dbReference type="ARBA" id="ARBA00022619"/>
    </source>
</evidence>
<dbReference type="Gene3D" id="3.40.430.10">
    <property type="entry name" value="Dihydrofolate Reductase, subunit A"/>
    <property type="match status" value="2"/>
</dbReference>
<dbReference type="InterPro" id="IPR016192">
    <property type="entry name" value="APOBEC/CMP_deaminase_Zn-bd"/>
</dbReference>
<feature type="binding site" evidence="17">
    <location>
        <position position="83"/>
    </location>
    <ligand>
        <name>Zn(2+)</name>
        <dbReference type="ChEBI" id="CHEBI:29105"/>
        <note>catalytic</note>
    </ligand>
</feature>
<feature type="binding site" evidence="16">
    <location>
        <position position="217"/>
    </location>
    <ligand>
        <name>NADP(+)</name>
        <dbReference type="ChEBI" id="CHEBI:58349"/>
    </ligand>
</feature>
<proteinExistence type="inferred from homology"/>
<evidence type="ECO:0000256" key="5">
    <source>
        <dbReference type="ARBA" id="ARBA00007417"/>
    </source>
</evidence>
<comment type="function">
    <text evidence="1 14">Converts 2,5-diamino-6-(ribosylamino)-4(3h)-pyrimidinone 5'-phosphate into 5-amino-6-(ribosylamino)-2,4(1h,3h)-pyrimidinedione 5'-phosphate.</text>
</comment>
<feature type="active site" description="Proton donor" evidence="15">
    <location>
        <position position="54"/>
    </location>
</feature>